<dbReference type="AlphaFoldDB" id="Q1N0P7"/>
<evidence type="ECO:0000256" key="5">
    <source>
        <dbReference type="ARBA" id="ARBA00022989"/>
    </source>
</evidence>
<gene>
    <name evidence="9" type="ORF">RED65_05349</name>
</gene>
<evidence type="ECO:0000313" key="9">
    <source>
        <dbReference type="EMBL" id="EAT11786.1"/>
    </source>
</evidence>
<evidence type="ECO:0000256" key="7">
    <source>
        <dbReference type="RuleBase" id="RU003879"/>
    </source>
</evidence>
<dbReference type="STRING" id="207949.RED65_05349"/>
<dbReference type="OrthoDB" id="9150865at2"/>
<protein>
    <recommendedName>
        <fullName evidence="11">Biopolymer transport protein ExbD/TolR</fullName>
    </recommendedName>
</protein>
<evidence type="ECO:0000256" key="1">
    <source>
        <dbReference type="ARBA" id="ARBA00004162"/>
    </source>
</evidence>
<sequence length="169" mass="18883">MRRHRRAQQEAELDITSFMNLMIILVPVLLISMVFNHITVLELRLPLEEELKQQDLDPEELTLEVIVRESEMVVNFGPLTIETLPKKDGQYNFEGLSKTLQAMKKKLGNERTDIVILSEPDIDYQVLVSVIDTAKSFPAVIAASVVNAVLFPDVSLGDAPRLVSGGLAQ</sequence>
<keyword evidence="7" id="KW-0653">Protein transport</keyword>
<keyword evidence="10" id="KW-1185">Reference proteome</keyword>
<evidence type="ECO:0008006" key="11">
    <source>
        <dbReference type="Google" id="ProtNLM"/>
    </source>
</evidence>
<dbReference type="GO" id="GO:0022857">
    <property type="term" value="F:transmembrane transporter activity"/>
    <property type="evidence" value="ECO:0007669"/>
    <property type="project" value="InterPro"/>
</dbReference>
<evidence type="ECO:0000256" key="3">
    <source>
        <dbReference type="ARBA" id="ARBA00022475"/>
    </source>
</evidence>
<keyword evidence="6 8" id="KW-0472">Membrane</keyword>
<dbReference type="HOGENOM" id="CLU_104146_0_0_6"/>
<feature type="transmembrane region" description="Helical" evidence="8">
    <location>
        <begin position="21"/>
        <end position="41"/>
    </location>
</feature>
<dbReference type="Proteomes" id="UP000004263">
    <property type="component" value="Unassembled WGS sequence"/>
</dbReference>
<keyword evidence="5 8" id="KW-1133">Transmembrane helix</keyword>
<comment type="caution">
    <text evidence="9">The sequence shown here is derived from an EMBL/GenBank/DDBJ whole genome shotgun (WGS) entry which is preliminary data.</text>
</comment>
<name>Q1N0P7_9GAMM</name>
<dbReference type="GO" id="GO:0005886">
    <property type="term" value="C:plasma membrane"/>
    <property type="evidence" value="ECO:0007669"/>
    <property type="project" value="UniProtKB-SubCell"/>
</dbReference>
<dbReference type="Pfam" id="PF02472">
    <property type="entry name" value="ExbD"/>
    <property type="match status" value="1"/>
</dbReference>
<evidence type="ECO:0000256" key="8">
    <source>
        <dbReference type="SAM" id="Phobius"/>
    </source>
</evidence>
<dbReference type="EMBL" id="AAQH01000013">
    <property type="protein sequence ID" value="EAT11786.1"/>
    <property type="molecule type" value="Genomic_DNA"/>
</dbReference>
<comment type="similarity">
    <text evidence="2 7">Belongs to the ExbD/TolR family.</text>
</comment>
<evidence type="ECO:0000313" key="10">
    <source>
        <dbReference type="Proteomes" id="UP000004263"/>
    </source>
</evidence>
<dbReference type="InterPro" id="IPR003400">
    <property type="entry name" value="ExbD"/>
</dbReference>
<comment type="subcellular location">
    <subcellularLocation>
        <location evidence="1">Cell membrane</location>
        <topology evidence="1">Single-pass membrane protein</topology>
    </subcellularLocation>
    <subcellularLocation>
        <location evidence="7">Cell membrane</location>
        <topology evidence="7">Single-pass type II membrane protein</topology>
    </subcellularLocation>
</comment>
<organism evidence="9 10">
    <name type="scientific">Bermanella marisrubri</name>
    <dbReference type="NCBI Taxonomy" id="207949"/>
    <lineage>
        <taxon>Bacteria</taxon>
        <taxon>Pseudomonadati</taxon>
        <taxon>Pseudomonadota</taxon>
        <taxon>Gammaproteobacteria</taxon>
        <taxon>Oceanospirillales</taxon>
        <taxon>Oceanospirillaceae</taxon>
        <taxon>Bermanella</taxon>
    </lineage>
</organism>
<evidence type="ECO:0000256" key="2">
    <source>
        <dbReference type="ARBA" id="ARBA00005811"/>
    </source>
</evidence>
<dbReference type="RefSeq" id="WP_007016387.1">
    <property type="nucleotide sequence ID" value="NZ_AAQH01000013.1"/>
</dbReference>
<keyword evidence="7" id="KW-0813">Transport</keyword>
<accession>Q1N0P7</accession>
<dbReference type="GO" id="GO:0015031">
    <property type="term" value="P:protein transport"/>
    <property type="evidence" value="ECO:0007669"/>
    <property type="project" value="UniProtKB-KW"/>
</dbReference>
<keyword evidence="3" id="KW-1003">Cell membrane</keyword>
<reference evidence="9 10" key="1">
    <citation type="submission" date="2006-03" db="EMBL/GenBank/DDBJ databases">
        <authorList>
            <person name="Pinhassi J."/>
            <person name="Pedros-Alio C."/>
            <person name="Ferriera S."/>
            <person name="Johnson J."/>
            <person name="Kravitz S."/>
            <person name="Halpern A."/>
            <person name="Remington K."/>
            <person name="Beeson K."/>
            <person name="Tran B."/>
            <person name="Rogers Y.-H."/>
            <person name="Friedman R."/>
            <person name="Venter J.C."/>
        </authorList>
    </citation>
    <scope>NUCLEOTIDE SEQUENCE [LARGE SCALE GENOMIC DNA]</scope>
    <source>
        <strain evidence="9 10">RED65</strain>
    </source>
</reference>
<proteinExistence type="inferred from homology"/>
<keyword evidence="4 7" id="KW-0812">Transmembrane</keyword>
<evidence type="ECO:0000256" key="6">
    <source>
        <dbReference type="ARBA" id="ARBA00023136"/>
    </source>
</evidence>
<evidence type="ECO:0000256" key="4">
    <source>
        <dbReference type="ARBA" id="ARBA00022692"/>
    </source>
</evidence>